<proteinExistence type="predicted"/>
<keyword evidence="2" id="KW-1185">Reference proteome</keyword>
<reference evidence="2" key="1">
    <citation type="journal article" date="2019" name="Int. J. Syst. Evol. Microbiol.">
        <title>The Global Catalogue of Microorganisms (GCM) 10K type strain sequencing project: providing services to taxonomists for standard genome sequencing and annotation.</title>
        <authorList>
            <consortium name="The Broad Institute Genomics Platform"/>
            <consortium name="The Broad Institute Genome Sequencing Center for Infectious Disease"/>
            <person name="Wu L."/>
            <person name="Ma J."/>
        </authorList>
    </citation>
    <scope>NUCLEOTIDE SEQUENCE [LARGE SCALE GENOMIC DNA]</scope>
    <source>
        <strain evidence="2">CCUG 63563</strain>
    </source>
</reference>
<gene>
    <name evidence="1" type="ORF">ACFQ0V_02285</name>
</gene>
<dbReference type="RefSeq" id="WP_381009376.1">
    <property type="nucleotide sequence ID" value="NZ_JBHTJF010000009.1"/>
</dbReference>
<dbReference type="Pfam" id="PF11213">
    <property type="entry name" value="DUF3006"/>
    <property type="match status" value="1"/>
</dbReference>
<accession>A0ABW3GTP1</accession>
<sequence length="81" mass="9464">MLMYTVDRIEDGYYVLLKKGNEEDELLIPVHEVRNEAEEGDVVSIVELDGVEQKYELHVRTEVTSKMREDVTALLRKLQNK</sequence>
<protein>
    <submittedName>
        <fullName evidence="1">DUF3006 domain-containing protein</fullName>
    </submittedName>
</protein>
<evidence type="ECO:0000313" key="2">
    <source>
        <dbReference type="Proteomes" id="UP001596976"/>
    </source>
</evidence>
<dbReference type="Proteomes" id="UP001596976">
    <property type="component" value="Unassembled WGS sequence"/>
</dbReference>
<dbReference type="EMBL" id="JBHTJF010000009">
    <property type="protein sequence ID" value="MFD0942598.1"/>
    <property type="molecule type" value="Genomic_DNA"/>
</dbReference>
<organism evidence="1 2">
    <name type="scientific">Savagea faecisuis</name>
    <dbReference type="NCBI Taxonomy" id="1274803"/>
    <lineage>
        <taxon>Bacteria</taxon>
        <taxon>Bacillati</taxon>
        <taxon>Bacillota</taxon>
        <taxon>Bacilli</taxon>
        <taxon>Bacillales</taxon>
        <taxon>Caryophanaceae</taxon>
        <taxon>Savagea</taxon>
    </lineage>
</organism>
<evidence type="ECO:0000313" key="1">
    <source>
        <dbReference type="EMBL" id="MFD0942598.1"/>
    </source>
</evidence>
<name>A0ABW3GTP1_9BACL</name>
<dbReference type="InterPro" id="IPR021377">
    <property type="entry name" value="DUF3006"/>
</dbReference>
<comment type="caution">
    <text evidence="1">The sequence shown here is derived from an EMBL/GenBank/DDBJ whole genome shotgun (WGS) entry which is preliminary data.</text>
</comment>